<dbReference type="NCBIfam" id="TIGR01135">
    <property type="entry name" value="glmS"/>
    <property type="match status" value="1"/>
</dbReference>
<evidence type="ECO:0000256" key="5">
    <source>
        <dbReference type="ARBA" id="ARBA00022490"/>
    </source>
</evidence>
<dbReference type="PROSITE" id="PS51464">
    <property type="entry name" value="SIS"/>
    <property type="match status" value="2"/>
</dbReference>
<keyword evidence="7 10" id="KW-0808">Transferase</keyword>
<comment type="function">
    <text evidence="10">Catalyzes the first step in hexosamine metabolism, converting fructose-6P into glucosamine-6P using glutamine as a nitrogen source.</text>
</comment>
<dbReference type="EC" id="2.6.1.16" evidence="3 10"/>
<dbReference type="CDD" id="cd05008">
    <property type="entry name" value="SIS_GlmS_GlmD_1"/>
    <property type="match status" value="1"/>
</dbReference>
<dbReference type="RefSeq" id="WP_158336248.1">
    <property type="nucleotide sequence ID" value="NZ_CP033004.1"/>
</dbReference>
<dbReference type="PANTHER" id="PTHR10937:SF0">
    <property type="entry name" value="GLUTAMINE--FRUCTOSE-6-PHOSPHATE TRANSAMINASE (ISOMERIZING)"/>
    <property type="match status" value="1"/>
</dbReference>
<protein>
    <recommendedName>
        <fullName evidence="4 10">Glutamine--fructose-6-phosphate aminotransferase [isomerizing]</fullName>
        <ecNumber evidence="3 10">2.6.1.16</ecNumber>
    </recommendedName>
    <alternativeName>
        <fullName evidence="10">D-fructose-6-phosphate amidotransferase</fullName>
    </alternativeName>
    <alternativeName>
        <fullName evidence="10">GFAT</fullName>
    </alternativeName>
    <alternativeName>
        <fullName evidence="10">Glucosamine-6-phosphate synthase</fullName>
    </alternativeName>
    <alternativeName>
        <fullName evidence="10">Hexosephosphate aminotransferase</fullName>
    </alternativeName>
    <alternativeName>
        <fullName evidence="10">L-glutamine--D-fructose-6-phosphate amidotransferase</fullName>
    </alternativeName>
</protein>
<dbReference type="NCBIfam" id="NF001484">
    <property type="entry name" value="PRK00331.1"/>
    <property type="match status" value="1"/>
</dbReference>
<dbReference type="AlphaFoldDB" id="A0A4D6Y237"/>
<gene>
    <name evidence="10 13" type="primary">glmS</name>
    <name evidence="13" type="ORF">D9V73_00125</name>
</gene>
<dbReference type="SUPFAM" id="SSF53697">
    <property type="entry name" value="SIS domain"/>
    <property type="match status" value="1"/>
</dbReference>
<dbReference type="CDD" id="cd00714">
    <property type="entry name" value="GFAT"/>
    <property type="match status" value="1"/>
</dbReference>
<dbReference type="InterPro" id="IPR005855">
    <property type="entry name" value="GFAT"/>
</dbReference>
<dbReference type="HAMAP" id="MF_00164">
    <property type="entry name" value="GlmS"/>
    <property type="match status" value="1"/>
</dbReference>
<dbReference type="GO" id="GO:0005975">
    <property type="term" value="P:carbohydrate metabolic process"/>
    <property type="evidence" value="ECO:0007669"/>
    <property type="project" value="UniProtKB-UniRule"/>
</dbReference>
<dbReference type="Pfam" id="PF01380">
    <property type="entry name" value="SIS"/>
    <property type="match status" value="2"/>
</dbReference>
<organism evidence="13 14">
    <name type="scientific">Buchnera aphidicola subsp. Melaphis rhois</name>
    <dbReference type="NCBI Taxonomy" id="118103"/>
    <lineage>
        <taxon>Bacteria</taxon>
        <taxon>Pseudomonadati</taxon>
        <taxon>Pseudomonadota</taxon>
        <taxon>Gammaproteobacteria</taxon>
        <taxon>Enterobacterales</taxon>
        <taxon>Erwiniaceae</taxon>
        <taxon>Buchnera</taxon>
    </lineage>
</organism>
<dbReference type="FunFam" id="3.40.50.10490:FF:000001">
    <property type="entry name" value="Glutamine--fructose-6-phosphate aminotransferase [isomerizing]"/>
    <property type="match status" value="1"/>
</dbReference>
<dbReference type="InterPro" id="IPR035490">
    <property type="entry name" value="GlmS/FrlB_SIS"/>
</dbReference>
<feature type="domain" description="SIS" evidence="12">
    <location>
        <begin position="461"/>
        <end position="601"/>
    </location>
</feature>
<dbReference type="InterPro" id="IPR046348">
    <property type="entry name" value="SIS_dom_sf"/>
</dbReference>
<dbReference type="GO" id="GO:0005829">
    <property type="term" value="C:cytosol"/>
    <property type="evidence" value="ECO:0007669"/>
    <property type="project" value="TreeGrafter"/>
</dbReference>
<keyword evidence="8" id="KW-0677">Repeat</keyword>
<dbReference type="InterPro" id="IPR001347">
    <property type="entry name" value="SIS_dom"/>
</dbReference>
<evidence type="ECO:0000256" key="10">
    <source>
        <dbReference type="HAMAP-Rule" id="MF_00164"/>
    </source>
</evidence>
<dbReference type="GO" id="GO:0006487">
    <property type="term" value="P:protein N-linked glycosylation"/>
    <property type="evidence" value="ECO:0007669"/>
    <property type="project" value="TreeGrafter"/>
</dbReference>
<evidence type="ECO:0000259" key="11">
    <source>
        <dbReference type="PROSITE" id="PS51278"/>
    </source>
</evidence>
<accession>A0A4D6Y237</accession>
<comment type="catalytic activity">
    <reaction evidence="1 10">
        <text>D-fructose 6-phosphate + L-glutamine = D-glucosamine 6-phosphate + L-glutamate</text>
        <dbReference type="Rhea" id="RHEA:13237"/>
        <dbReference type="ChEBI" id="CHEBI:29985"/>
        <dbReference type="ChEBI" id="CHEBI:58359"/>
        <dbReference type="ChEBI" id="CHEBI:58725"/>
        <dbReference type="ChEBI" id="CHEBI:61527"/>
        <dbReference type="EC" id="2.6.1.16"/>
    </reaction>
</comment>
<dbReference type="CDD" id="cd05009">
    <property type="entry name" value="SIS_GlmS_GlmD_2"/>
    <property type="match status" value="1"/>
</dbReference>
<dbReference type="SUPFAM" id="SSF56235">
    <property type="entry name" value="N-terminal nucleophile aminohydrolases (Ntn hydrolases)"/>
    <property type="match status" value="1"/>
</dbReference>
<name>A0A4D6Y237_BUCMH</name>
<proteinExistence type="inferred from homology"/>
<keyword evidence="5 10" id="KW-0963">Cytoplasm</keyword>
<evidence type="ECO:0000256" key="2">
    <source>
        <dbReference type="ARBA" id="ARBA00004496"/>
    </source>
</evidence>
<dbReference type="GO" id="GO:0006002">
    <property type="term" value="P:fructose 6-phosphate metabolic process"/>
    <property type="evidence" value="ECO:0007669"/>
    <property type="project" value="TreeGrafter"/>
</dbReference>
<feature type="domain" description="SIS" evidence="12">
    <location>
        <begin position="289"/>
        <end position="429"/>
    </location>
</feature>
<dbReference type="Pfam" id="PF13522">
    <property type="entry name" value="GATase_6"/>
    <property type="match status" value="1"/>
</dbReference>
<evidence type="ECO:0000256" key="8">
    <source>
        <dbReference type="ARBA" id="ARBA00022737"/>
    </source>
</evidence>
<feature type="domain" description="Glutamine amidotransferase type-2" evidence="11">
    <location>
        <begin position="2"/>
        <end position="220"/>
    </location>
</feature>
<evidence type="ECO:0000313" key="13">
    <source>
        <dbReference type="EMBL" id="QCI23077.1"/>
    </source>
</evidence>
<feature type="initiator methionine" description="Removed" evidence="10">
    <location>
        <position position="1"/>
    </location>
</feature>
<comment type="subcellular location">
    <subcellularLocation>
        <location evidence="2 10">Cytoplasm</location>
    </subcellularLocation>
</comment>
<sequence>MCGIIAAISRKNIINILKEGMIRLEYRGYDSSGLAIIDNKNKILRFREKGKVNNLIKSIERSHLFGNIGIAHTRWATHGKALKKNAHPHISSNISIVHNGVIENYKEIKICLKKEGYQFSSDTDTEVIAHLIHFTQNKNNKKTLLTVIQNVTKKLKGNYSMVIMDKNNPNVLLAVRSGSPLLIGIGKEENYITSDQIALLAITQRFIYLHEGDIAILTHSDITVFNSHGISKKRKETQSKINFNNVSKGLFRHYMEKEIHEQPHSIRNTILNRLTKNKTIYFSEFNTRANKILSKTEHIHIVACGTSYHAGLVSKYWFESLSMIPCDVEVASEFCYRKFVVRKNSLLLIISQSGETADNLTALRTAKNLGYLGSLAICNSKSSSLVYETDFSLLTHAGIEIGVASTKAFTAQLTVLLMLVAKFINIKKHNIKLEHDIVNILNILPDRIESILRYKNTIYTLAKKLFYKKNIIFLGKGEQYPIALEGALKIKEISYIHAEGYPIGELKHGTLALVDSKIPIIIIAPNNNLLQKIKLNIEEIQAREGLIYIFSDLFTKFNQNNSNIIRFPYIENLISPIFYSVSLQLLAYYIALIKGNNIDQPRNLAKSVTVE</sequence>
<evidence type="ECO:0000256" key="1">
    <source>
        <dbReference type="ARBA" id="ARBA00001031"/>
    </source>
</evidence>
<dbReference type="Gene3D" id="3.60.20.10">
    <property type="entry name" value="Glutamine Phosphoribosylpyrophosphate, subunit 1, domain 1"/>
    <property type="match status" value="1"/>
</dbReference>
<dbReference type="Proteomes" id="UP000298566">
    <property type="component" value="Chromosome"/>
</dbReference>
<feature type="active site" description="Nucleophile; for GATase activity" evidence="10">
    <location>
        <position position="2"/>
    </location>
</feature>
<reference evidence="13 14" key="1">
    <citation type="submission" date="2018-10" db="EMBL/GenBank/DDBJ databases">
        <title>Comparative functional genomics of the obligate endosymbiont Buchnera aphidicola.</title>
        <authorList>
            <person name="Chong R.A."/>
        </authorList>
    </citation>
    <scope>NUCLEOTIDE SEQUENCE [LARGE SCALE GENOMIC DNA]</scope>
    <source>
        <strain evidence="13 14">Mrh</strain>
    </source>
</reference>
<dbReference type="EMBL" id="CP033004">
    <property type="protein sequence ID" value="QCI23077.1"/>
    <property type="molecule type" value="Genomic_DNA"/>
</dbReference>
<dbReference type="Gene3D" id="3.40.50.10490">
    <property type="entry name" value="Glucose-6-phosphate isomerase like protein, domain 1"/>
    <property type="match status" value="2"/>
</dbReference>
<dbReference type="PROSITE" id="PS51278">
    <property type="entry name" value="GATASE_TYPE_2"/>
    <property type="match status" value="1"/>
</dbReference>
<feature type="active site" description="For Fru-6P isomerization activity" evidence="10">
    <location>
        <position position="606"/>
    </location>
</feature>
<dbReference type="InterPro" id="IPR035466">
    <property type="entry name" value="GlmS/AgaS_SIS"/>
</dbReference>
<keyword evidence="9" id="KW-0315">Glutamine amidotransferase</keyword>
<dbReference type="FunFam" id="3.60.20.10:FF:000006">
    <property type="entry name" value="Glutamine--fructose-6-phosphate aminotransferase [isomerizing]"/>
    <property type="match status" value="1"/>
</dbReference>
<evidence type="ECO:0000256" key="6">
    <source>
        <dbReference type="ARBA" id="ARBA00022576"/>
    </source>
</evidence>
<dbReference type="GO" id="GO:0004360">
    <property type="term" value="F:glutamine-fructose-6-phosphate transaminase (isomerizing) activity"/>
    <property type="evidence" value="ECO:0007669"/>
    <property type="project" value="UniProtKB-UniRule"/>
</dbReference>
<dbReference type="PANTHER" id="PTHR10937">
    <property type="entry name" value="GLUCOSAMINE--FRUCTOSE-6-PHOSPHATE AMINOTRANSFERASE, ISOMERIZING"/>
    <property type="match status" value="1"/>
</dbReference>
<dbReference type="InterPro" id="IPR029055">
    <property type="entry name" value="Ntn_hydrolases_N"/>
</dbReference>
<dbReference type="OrthoDB" id="9761808at2"/>
<evidence type="ECO:0000313" key="14">
    <source>
        <dbReference type="Proteomes" id="UP000298566"/>
    </source>
</evidence>
<dbReference type="GO" id="GO:0006047">
    <property type="term" value="P:UDP-N-acetylglucosamine metabolic process"/>
    <property type="evidence" value="ECO:0007669"/>
    <property type="project" value="TreeGrafter"/>
</dbReference>
<comment type="subunit">
    <text evidence="10">Homodimer.</text>
</comment>
<evidence type="ECO:0000256" key="3">
    <source>
        <dbReference type="ARBA" id="ARBA00012916"/>
    </source>
</evidence>
<keyword evidence="6 10" id="KW-0032">Aminotransferase</keyword>
<evidence type="ECO:0000256" key="4">
    <source>
        <dbReference type="ARBA" id="ARBA00016090"/>
    </source>
</evidence>
<evidence type="ECO:0000256" key="9">
    <source>
        <dbReference type="ARBA" id="ARBA00022962"/>
    </source>
</evidence>
<dbReference type="GO" id="GO:0097367">
    <property type="term" value="F:carbohydrate derivative binding"/>
    <property type="evidence" value="ECO:0007669"/>
    <property type="project" value="InterPro"/>
</dbReference>
<dbReference type="InterPro" id="IPR047084">
    <property type="entry name" value="GFAT_N"/>
</dbReference>
<evidence type="ECO:0000259" key="12">
    <source>
        <dbReference type="PROSITE" id="PS51464"/>
    </source>
</evidence>
<evidence type="ECO:0000256" key="7">
    <source>
        <dbReference type="ARBA" id="ARBA00022679"/>
    </source>
</evidence>
<dbReference type="InterPro" id="IPR017932">
    <property type="entry name" value="GATase_2_dom"/>
</dbReference>